<organism evidence="13 14">
    <name type="scientific">Methanocaldococcus villosus KIN24-T80</name>
    <dbReference type="NCBI Taxonomy" id="1069083"/>
    <lineage>
        <taxon>Archaea</taxon>
        <taxon>Methanobacteriati</taxon>
        <taxon>Methanobacteriota</taxon>
        <taxon>Methanomada group</taxon>
        <taxon>Methanococci</taxon>
        <taxon>Methanococcales</taxon>
        <taxon>Methanocaldococcaceae</taxon>
        <taxon>Methanocaldococcus</taxon>
    </lineage>
</organism>
<protein>
    <recommendedName>
        <fullName evidence="5">L-cysteine desulfidase</fullName>
        <ecNumber evidence="4">4.4.1.28</ecNumber>
    </recommendedName>
    <alternativeName>
        <fullName evidence="10">L-cysteine desulfhydrase</fullName>
    </alternativeName>
</protein>
<dbReference type="Proteomes" id="UP000053695">
    <property type="component" value="Unassembled WGS sequence"/>
</dbReference>
<evidence type="ECO:0000256" key="9">
    <source>
        <dbReference type="ARBA" id="ARBA00023239"/>
    </source>
</evidence>
<keyword evidence="9" id="KW-0456">Lyase</keyword>
<dbReference type="InterPro" id="IPR005130">
    <property type="entry name" value="Ser_deHydtase-like_asu"/>
</dbReference>
<dbReference type="InterPro" id="IPR021144">
    <property type="entry name" value="UPF0597"/>
</dbReference>
<name>N6VPY2_9EURY</name>
<reference evidence="13 14" key="1">
    <citation type="journal article" date="2013" name="Genome Announc.">
        <title>Draft Genome Sequence of a Highly Flagellated, Fast-Swimming Archaeon, Methanocaldococcus villosus Strain KIN24-T80 (DSM 22612).</title>
        <authorList>
            <person name="Thennarasu S."/>
            <person name="Polireddy D."/>
            <person name="Antony A."/>
            <person name="Yada M.R."/>
            <person name="Algarawi S."/>
            <person name="Sivakumar N."/>
        </authorList>
    </citation>
    <scope>NUCLEOTIDE SEQUENCE [LARGE SCALE GENOMIC DNA]</scope>
    <source>
        <strain evidence="13 14">KIN24-T80</strain>
    </source>
</reference>
<evidence type="ECO:0000256" key="4">
    <source>
        <dbReference type="ARBA" id="ARBA00012235"/>
    </source>
</evidence>
<proteinExistence type="inferred from homology"/>
<keyword evidence="7" id="KW-0408">Iron</keyword>
<dbReference type="RefSeq" id="WP_004592081.1">
    <property type="nucleotide sequence ID" value="NZ_APMM01000031.1"/>
</dbReference>
<comment type="cofactor">
    <cofactor evidence="1">
        <name>[4Fe-4S] cluster</name>
        <dbReference type="ChEBI" id="CHEBI:49883"/>
    </cofactor>
</comment>
<dbReference type="PANTHER" id="PTHR30501">
    <property type="entry name" value="UPF0597 PROTEIN YHAM"/>
    <property type="match status" value="1"/>
</dbReference>
<comment type="caution">
    <text evidence="13">The sequence shown here is derived from an EMBL/GenBank/DDBJ whole genome shotgun (WGS) entry which is preliminary data.</text>
</comment>
<evidence type="ECO:0000256" key="2">
    <source>
        <dbReference type="ARBA" id="ARBA00010713"/>
    </source>
</evidence>
<comment type="catalytic activity">
    <reaction evidence="11">
        <text>L-cysteine + H2O = hydrogen sulfide + pyruvate + NH4(+) + H(+)</text>
        <dbReference type="Rhea" id="RHEA:24931"/>
        <dbReference type="ChEBI" id="CHEBI:15361"/>
        <dbReference type="ChEBI" id="CHEBI:15377"/>
        <dbReference type="ChEBI" id="CHEBI:15378"/>
        <dbReference type="ChEBI" id="CHEBI:28938"/>
        <dbReference type="ChEBI" id="CHEBI:29919"/>
        <dbReference type="ChEBI" id="CHEBI:35235"/>
        <dbReference type="EC" id="4.4.1.28"/>
    </reaction>
</comment>
<dbReference type="EMBL" id="APMM01000031">
    <property type="protein sequence ID" value="ENN95955.1"/>
    <property type="molecule type" value="Genomic_DNA"/>
</dbReference>
<evidence type="ECO:0000256" key="6">
    <source>
        <dbReference type="ARBA" id="ARBA00022485"/>
    </source>
</evidence>
<accession>N6VPY2</accession>
<sequence>MVIDEVLKNEIYKSLGCTEVALIGYTVAKAKPKDLKEIKEIKLILGKSVFKNAFSVGVPNTGKFGILPAVVGGLLGEKENGLEIFRDIEYDEELENIVRNRLKIEVVNKDVYCRVIINKIYEAESTYYYKRVDDKLKEKFKSLDLKDFLDYIDNLPKDIEELIKDVIKTNKEFVNGFLDIDFGDLNNIIKATASAVYNRMMGFNKEAYAIAGSGNMGLMATLPIIFYDRENRELIKSLALSALITIYATYHTSYISSMCGCVNRGGLGCVCGLAYYLNKDIEKAMKSFLANITGIICDGGKPSCSLKIASGVFSAYLSLFYETKDYEGIIGKDFKECIKNLSEITKSMNLEDKIIELMLKKDVKL</sequence>
<comment type="subunit">
    <text evidence="3">Homotrimer.</text>
</comment>
<dbReference type="GO" id="GO:0080146">
    <property type="term" value="F:L-cysteine desulfhydrase activity"/>
    <property type="evidence" value="ECO:0007669"/>
    <property type="project" value="TreeGrafter"/>
</dbReference>
<dbReference type="Pfam" id="PF03313">
    <property type="entry name" value="SDH_alpha"/>
    <property type="match status" value="1"/>
</dbReference>
<evidence type="ECO:0000313" key="13">
    <source>
        <dbReference type="EMBL" id="ENN95955.1"/>
    </source>
</evidence>
<evidence type="ECO:0000313" key="14">
    <source>
        <dbReference type="Proteomes" id="UP000053695"/>
    </source>
</evidence>
<comment type="similarity">
    <text evidence="2">Belongs to the L-cysteine desulfidase family.</text>
</comment>
<keyword evidence="8" id="KW-0411">Iron-sulfur</keyword>
<dbReference type="EC" id="4.4.1.28" evidence="4"/>
<gene>
    <name evidence="13" type="ORF">J422_04915</name>
</gene>
<keyword evidence="6" id="KW-0004">4Fe-4S</keyword>
<evidence type="ECO:0000256" key="8">
    <source>
        <dbReference type="ARBA" id="ARBA00023014"/>
    </source>
</evidence>
<evidence type="ECO:0000256" key="1">
    <source>
        <dbReference type="ARBA" id="ARBA00001966"/>
    </source>
</evidence>
<evidence type="ECO:0000259" key="12">
    <source>
        <dbReference type="Pfam" id="PF03313"/>
    </source>
</evidence>
<keyword evidence="14" id="KW-1185">Reference proteome</keyword>
<dbReference type="GO" id="GO:0051539">
    <property type="term" value="F:4 iron, 4 sulfur cluster binding"/>
    <property type="evidence" value="ECO:0007669"/>
    <property type="project" value="UniProtKB-KW"/>
</dbReference>
<evidence type="ECO:0000256" key="7">
    <source>
        <dbReference type="ARBA" id="ARBA00023004"/>
    </source>
</evidence>
<evidence type="ECO:0000256" key="11">
    <source>
        <dbReference type="ARBA" id="ARBA00049051"/>
    </source>
</evidence>
<feature type="domain" description="Serine dehydratase-like alpha subunit" evidence="12">
    <location>
        <begin position="181"/>
        <end position="346"/>
    </location>
</feature>
<dbReference type="PATRIC" id="fig|1069083.5.peg.963"/>
<evidence type="ECO:0000256" key="10">
    <source>
        <dbReference type="ARBA" id="ARBA00032124"/>
    </source>
</evidence>
<keyword evidence="6" id="KW-0479">Metal-binding</keyword>
<dbReference type="PANTHER" id="PTHR30501:SF2">
    <property type="entry name" value="UPF0597 PROTEIN YHAM"/>
    <property type="match status" value="1"/>
</dbReference>
<dbReference type="OrthoDB" id="60297at2157"/>
<dbReference type="GO" id="GO:0019450">
    <property type="term" value="P:L-cysteine catabolic process to pyruvate"/>
    <property type="evidence" value="ECO:0007669"/>
    <property type="project" value="TreeGrafter"/>
</dbReference>
<dbReference type="STRING" id="1069083.GCA_000371805_00508"/>
<evidence type="ECO:0000256" key="3">
    <source>
        <dbReference type="ARBA" id="ARBA00011233"/>
    </source>
</evidence>
<evidence type="ECO:0000256" key="5">
    <source>
        <dbReference type="ARBA" id="ARBA00015549"/>
    </source>
</evidence>
<dbReference type="AlphaFoldDB" id="N6VPY2"/>